<proteinExistence type="predicted"/>
<dbReference type="RefSeq" id="WP_097070914.1">
    <property type="nucleotide sequence ID" value="NZ_OBMT01000013.1"/>
</dbReference>
<dbReference type="Pfam" id="PF08889">
    <property type="entry name" value="WbqC"/>
    <property type="match status" value="1"/>
</dbReference>
<name>A0A285T398_9RHOB</name>
<dbReference type="OrthoDB" id="3611744at2"/>
<keyword evidence="2" id="KW-1185">Reference proteome</keyword>
<dbReference type="Proteomes" id="UP000219111">
    <property type="component" value="Unassembled WGS sequence"/>
</dbReference>
<dbReference type="EMBL" id="OBMT01000013">
    <property type="protein sequence ID" value="SOC15202.1"/>
    <property type="molecule type" value="Genomic_DNA"/>
</dbReference>
<gene>
    <name evidence="1" type="ORF">SAMN05877831_11339</name>
</gene>
<accession>A0A285T398</accession>
<dbReference type="AlphaFoldDB" id="A0A285T398"/>
<sequence length="240" mass="26953">MTTVAVMQPYFFPYAGYYRLLAAADVFVILDCVQFPRRGRVHRCALAGAGRWITLPLEPAPRDSLIREMRLAPDAAGRLNAQCRKLPAPLRGDTPLRQQIVDLLDSPEGPLVPYLERSLRIVAQALGFDCRICRSSALDLPAGLGAQQRILEIVRRQGGTRYINAPGGTVLYERETFSRAGIELNFLTHYTGSYPHFLPALFEQNVTDLRSDILEGCFFQPVSADEMPERRSLFGHERHP</sequence>
<organism evidence="1 2">
    <name type="scientific">Rhodobacter maris</name>
    <dbReference type="NCBI Taxonomy" id="446682"/>
    <lineage>
        <taxon>Bacteria</taxon>
        <taxon>Pseudomonadati</taxon>
        <taxon>Pseudomonadota</taxon>
        <taxon>Alphaproteobacteria</taxon>
        <taxon>Rhodobacterales</taxon>
        <taxon>Rhodobacter group</taxon>
        <taxon>Rhodobacter</taxon>
    </lineage>
</organism>
<evidence type="ECO:0000313" key="2">
    <source>
        <dbReference type="Proteomes" id="UP000219111"/>
    </source>
</evidence>
<evidence type="ECO:0000313" key="1">
    <source>
        <dbReference type="EMBL" id="SOC15202.1"/>
    </source>
</evidence>
<dbReference type="InterPro" id="IPR014985">
    <property type="entry name" value="WbqC"/>
</dbReference>
<protein>
    <submittedName>
        <fullName evidence="1">WbqC-like protein</fullName>
    </submittedName>
</protein>
<reference evidence="2" key="1">
    <citation type="submission" date="2017-08" db="EMBL/GenBank/DDBJ databases">
        <authorList>
            <person name="Varghese N."/>
            <person name="Submissions S."/>
        </authorList>
    </citation>
    <scope>NUCLEOTIDE SEQUENCE [LARGE SCALE GENOMIC DNA]</scope>
    <source>
        <strain evidence="2">JA276</strain>
    </source>
</reference>